<gene>
    <name evidence="4" type="primary">bamD</name>
    <name evidence="4" type="ORF">EVJ48_07350</name>
</gene>
<dbReference type="EMBL" id="SHMQ01000021">
    <property type="protein sequence ID" value="RZV38248.1"/>
    <property type="molecule type" value="Genomic_DNA"/>
</dbReference>
<dbReference type="Pfam" id="PF13525">
    <property type="entry name" value="YfiO"/>
    <property type="match status" value="1"/>
</dbReference>
<keyword evidence="1" id="KW-0732">Signal</keyword>
<accession>A0A520XAU4</accession>
<reference evidence="4 5" key="1">
    <citation type="submission" date="2019-01" db="EMBL/GenBank/DDBJ databases">
        <title>Insights into ecological role of a new deltaproteobacterial order Candidatus Sinidesulfobacterales (Sva0485) by metagenomics and metatranscriptomics.</title>
        <authorList>
            <person name="Tan S."/>
            <person name="Liu J."/>
            <person name="Fang Y."/>
            <person name="Hedlund B."/>
            <person name="Lian Z.-H."/>
            <person name="Huang L.-Y."/>
            <person name="Li J.-T."/>
            <person name="Huang L.-N."/>
            <person name="Li W.-J."/>
            <person name="Jiang H.-C."/>
            <person name="Dong H.-L."/>
            <person name="Shu W.-S."/>
        </authorList>
    </citation>
    <scope>NUCLEOTIDE SEQUENCE [LARGE SCALE GENOMIC DNA]</scope>
    <source>
        <strain evidence="4">AP4</strain>
    </source>
</reference>
<evidence type="ECO:0000313" key="5">
    <source>
        <dbReference type="Proteomes" id="UP000322454"/>
    </source>
</evidence>
<organism evidence="4 5">
    <name type="scientific">Candidatus Acidulodesulfobacterium acidiphilum</name>
    <dbReference type="NCBI Taxonomy" id="2597224"/>
    <lineage>
        <taxon>Bacteria</taxon>
        <taxon>Deltaproteobacteria</taxon>
        <taxon>Candidatus Acidulodesulfobacterales</taxon>
        <taxon>Candidatus Acidulodesulfobacterium</taxon>
    </lineage>
</organism>
<dbReference type="InterPro" id="IPR011990">
    <property type="entry name" value="TPR-like_helical_dom_sf"/>
</dbReference>
<keyword evidence="2" id="KW-0812">Transmembrane</keyword>
<sequence length="288" mass="32846">MNKYKYGDVEHLKVKNKNKNKLKVFILFSISLIFVMSILAGCAPMEPTSFHRLKVQVRKLNKKTAELSQNQKYAEKKLSQMQLNTANNGVAISSLSAKIRNIYGKYEVEHHKLNVLNKKFREYRLMVNKQLIKLLKLVKTGKAASSVSSVKKQSIKSALVKKESSMESGFNEAMSQFKKKKYNSALTSLRNFLTKYPQSKYSADAMYYKAYANFKLKKYPVSILEFHKFSRLYPKSPDVPMSIYLQGMGFMKVSDPSDASILFRQVIAKYPGTKAAELSQKAINGLSK</sequence>
<keyword evidence="2" id="KW-1133">Transmembrane helix</keyword>
<dbReference type="AlphaFoldDB" id="A0A520XAU4"/>
<dbReference type="SUPFAM" id="SSF48452">
    <property type="entry name" value="TPR-like"/>
    <property type="match status" value="1"/>
</dbReference>
<protein>
    <submittedName>
        <fullName evidence="4">Outer membrane protein assembly factor BamD</fullName>
    </submittedName>
</protein>
<dbReference type="Proteomes" id="UP000322454">
    <property type="component" value="Unassembled WGS sequence"/>
</dbReference>
<dbReference type="InterPro" id="IPR039565">
    <property type="entry name" value="BamD-like"/>
</dbReference>
<keyword evidence="2" id="KW-0472">Membrane</keyword>
<feature type="transmembrane region" description="Helical" evidence="2">
    <location>
        <begin position="21"/>
        <end position="40"/>
    </location>
</feature>
<name>A0A520XAU4_9DELT</name>
<proteinExistence type="predicted"/>
<comment type="caution">
    <text evidence="4">The sequence shown here is derived from an EMBL/GenBank/DDBJ whole genome shotgun (WGS) entry which is preliminary data.</text>
</comment>
<evidence type="ECO:0000256" key="2">
    <source>
        <dbReference type="SAM" id="Phobius"/>
    </source>
</evidence>
<feature type="domain" description="Outer membrane lipoprotein BamD-like" evidence="3">
    <location>
        <begin position="165"/>
        <end position="257"/>
    </location>
</feature>
<evidence type="ECO:0000313" key="4">
    <source>
        <dbReference type="EMBL" id="RZV38248.1"/>
    </source>
</evidence>
<evidence type="ECO:0000256" key="1">
    <source>
        <dbReference type="ARBA" id="ARBA00022729"/>
    </source>
</evidence>
<dbReference type="Gene3D" id="1.25.40.10">
    <property type="entry name" value="Tetratricopeptide repeat domain"/>
    <property type="match status" value="1"/>
</dbReference>
<evidence type="ECO:0000259" key="3">
    <source>
        <dbReference type="Pfam" id="PF13525"/>
    </source>
</evidence>